<dbReference type="AlphaFoldDB" id="A0AA36BU37"/>
<reference evidence="1" key="1">
    <citation type="submission" date="2023-08" db="EMBL/GenBank/DDBJ databases">
        <authorList>
            <person name="Alioto T."/>
            <person name="Alioto T."/>
            <person name="Gomez Garrido J."/>
        </authorList>
    </citation>
    <scope>NUCLEOTIDE SEQUENCE</scope>
</reference>
<proteinExistence type="predicted"/>
<sequence>MNTLTRQITAWKVDDILREHEILTGIWRTETYQHPIRRNSNPHPIVGVISITQALPPLRSLFCCASNLTNNAASRYQVDEVEGAAICCA</sequence>
<evidence type="ECO:0000313" key="2">
    <source>
        <dbReference type="Proteomes" id="UP001162480"/>
    </source>
</evidence>
<gene>
    <name evidence="1" type="ORF">OCTVUL_1B024159</name>
</gene>
<organism evidence="1 2">
    <name type="scientific">Octopus vulgaris</name>
    <name type="common">Common octopus</name>
    <dbReference type="NCBI Taxonomy" id="6645"/>
    <lineage>
        <taxon>Eukaryota</taxon>
        <taxon>Metazoa</taxon>
        <taxon>Spiralia</taxon>
        <taxon>Lophotrochozoa</taxon>
        <taxon>Mollusca</taxon>
        <taxon>Cephalopoda</taxon>
        <taxon>Coleoidea</taxon>
        <taxon>Octopodiformes</taxon>
        <taxon>Octopoda</taxon>
        <taxon>Incirrata</taxon>
        <taxon>Octopodidae</taxon>
        <taxon>Octopus</taxon>
    </lineage>
</organism>
<keyword evidence="2" id="KW-1185">Reference proteome</keyword>
<name>A0AA36BU37_OCTVU</name>
<accession>A0AA36BU37</accession>
<dbReference type="Proteomes" id="UP001162480">
    <property type="component" value="Chromosome 23"/>
</dbReference>
<dbReference type="EMBL" id="OX597836">
    <property type="protein sequence ID" value="CAI9739772.1"/>
    <property type="molecule type" value="Genomic_DNA"/>
</dbReference>
<protein>
    <submittedName>
        <fullName evidence="1">Uncharacterized protein</fullName>
    </submittedName>
</protein>
<evidence type="ECO:0000313" key="1">
    <source>
        <dbReference type="EMBL" id="CAI9739772.1"/>
    </source>
</evidence>